<proteinExistence type="predicted"/>
<dbReference type="InterPro" id="IPR020845">
    <property type="entry name" value="AMP-binding_CS"/>
</dbReference>
<dbReference type="SUPFAM" id="SSF56801">
    <property type="entry name" value="Acetyl-CoA synthetase-like"/>
    <property type="match status" value="1"/>
</dbReference>
<evidence type="ECO:0000259" key="1">
    <source>
        <dbReference type="Pfam" id="PF00501"/>
    </source>
</evidence>
<name>A0A653E563_9PSED</name>
<evidence type="ECO:0000313" key="3">
    <source>
        <dbReference type="EMBL" id="VEV97870.1"/>
    </source>
</evidence>
<dbReference type="InterPro" id="IPR045851">
    <property type="entry name" value="AMP-bd_C_sf"/>
</dbReference>
<dbReference type="InterPro" id="IPR000873">
    <property type="entry name" value="AMP-dep_synth/lig_dom"/>
</dbReference>
<dbReference type="Pfam" id="PF13193">
    <property type="entry name" value="AMP-binding_C"/>
    <property type="match status" value="1"/>
</dbReference>
<accession>A0A653E563</accession>
<dbReference type="InterPro" id="IPR050237">
    <property type="entry name" value="ATP-dep_AMP-bd_enzyme"/>
</dbReference>
<reference evidence="3" key="1">
    <citation type="submission" date="2019-02" db="EMBL/GenBank/DDBJ databases">
        <authorList>
            <consortium name="Genoscope - CEA"/>
            <person name="William W."/>
        </authorList>
    </citation>
    <scope>NUCLEOTIDE SEQUENCE [LARGE SCALE GENOMIC DNA]</scope>
    <source>
        <strain evidence="3">YSy11</strain>
    </source>
</reference>
<dbReference type="EMBL" id="LR215729">
    <property type="protein sequence ID" value="VEV97870.1"/>
    <property type="molecule type" value="Genomic_DNA"/>
</dbReference>
<dbReference type="GO" id="GO:0016878">
    <property type="term" value="F:acid-thiol ligase activity"/>
    <property type="evidence" value="ECO:0007669"/>
    <property type="project" value="UniProtKB-ARBA"/>
</dbReference>
<dbReference type="Pfam" id="PF00501">
    <property type="entry name" value="AMP-binding"/>
    <property type="match status" value="1"/>
</dbReference>
<feature type="domain" description="AMP-binding enzyme C-terminal" evidence="2">
    <location>
        <begin position="481"/>
        <end position="556"/>
    </location>
</feature>
<feature type="domain" description="AMP-dependent synthetase/ligase" evidence="1">
    <location>
        <begin position="39"/>
        <end position="429"/>
    </location>
</feature>
<dbReference type="InterPro" id="IPR025110">
    <property type="entry name" value="AMP-bd_C"/>
</dbReference>
<dbReference type="Gene3D" id="3.30.300.30">
    <property type="match status" value="1"/>
</dbReference>
<dbReference type="RefSeq" id="WP_150548590.1">
    <property type="nucleotide sequence ID" value="NZ_LR215729.2"/>
</dbReference>
<dbReference type="PANTHER" id="PTHR43767:SF1">
    <property type="entry name" value="NONRIBOSOMAL PEPTIDE SYNTHASE PES1 (EUROFUNG)-RELATED"/>
    <property type="match status" value="1"/>
</dbReference>
<dbReference type="PROSITE" id="PS00455">
    <property type="entry name" value="AMP_BINDING"/>
    <property type="match status" value="1"/>
</dbReference>
<dbReference type="Gene3D" id="3.40.50.12780">
    <property type="entry name" value="N-terminal domain of ligase-like"/>
    <property type="match status" value="1"/>
</dbReference>
<dbReference type="InterPro" id="IPR042099">
    <property type="entry name" value="ANL_N_sf"/>
</dbReference>
<dbReference type="AlphaFoldDB" id="A0A653E563"/>
<dbReference type="NCBIfam" id="NF005714">
    <property type="entry name" value="PRK07529.1"/>
    <property type="match status" value="1"/>
</dbReference>
<evidence type="ECO:0000259" key="2">
    <source>
        <dbReference type="Pfam" id="PF13193"/>
    </source>
</evidence>
<sequence>MGVFPLPDLHISTIADIHALEQTAVTDLALPNSTYELLQNAAATYGDKVALRFLPKATLDEQSINLSFRQLFAGVTQTANALHQLGVDKHSVVSMLLPNLPQTHLAIWGAEAAGIFNPINPLLEVEHIAAIINEAQSKVLITLAPMQGSDLWQKAQAIKQLAPCLSHILTVNLTPSADGSQHLSDSVLDFDATIKAQPADRLISGRQFAPDDIASYFHTGGTTGTPKLAPHTHRNELVCCYQMASVVNLDAQSKCLCGLPLFHVNGVFVTGLAPWLVGSEVILATPAGYRTPALMDNFWALVERYRVSFFSCVPTILSGLLDKPSEGHDLSSLDVALCGAAPLATELMRKFERKTGIVLLEAYGQTEGTCGSTVNPKHGERRVGSVGLPLPYLKIRIVEVDAQGKWLRDCAVNEPGCVAISGPNVFSGYKQAQQNEGQWIAEGWFNTGDLGRLDEDGYLWLTGRSKDLIIRGGHNIDPQMIEEAFYQHPEVAEAVAIGKPDKRVGEVPVIFLQLQKGAGVSLDELMRHAQASIHEKAAVPKEIHLVEAMPLTAVGKIFKPQLRNQLIEKMVTDELNALLQTPFKVAVRVDKKLGQCVIVSTTAESAATVKQALADYTFCLEVNQG</sequence>
<gene>
    <name evidence="3" type="ORF">PMYSY11_2825</name>
</gene>
<dbReference type="PANTHER" id="PTHR43767">
    <property type="entry name" value="LONG-CHAIN-FATTY-ACID--COA LIGASE"/>
    <property type="match status" value="1"/>
</dbReference>
<protein>
    <submittedName>
        <fullName evidence="3">Acyl-CoA synthetase</fullName>
    </submittedName>
</protein>
<organism evidence="3">
    <name type="scientific">Pseudomonas marincola</name>
    <dbReference type="NCBI Taxonomy" id="437900"/>
    <lineage>
        <taxon>Bacteria</taxon>
        <taxon>Pseudomonadati</taxon>
        <taxon>Pseudomonadota</taxon>
        <taxon>Gammaproteobacteria</taxon>
        <taxon>Pseudomonadales</taxon>
        <taxon>Pseudomonadaceae</taxon>
        <taxon>Pseudomonas</taxon>
    </lineage>
</organism>